<dbReference type="InterPro" id="IPR005821">
    <property type="entry name" value="Ion_trans_dom"/>
</dbReference>
<protein>
    <submittedName>
        <fullName evidence="13">Transient receptor potential channel isoform X4</fullName>
    </submittedName>
</protein>
<keyword evidence="7" id="KW-0407">Ion channel</keyword>
<name>A0ABM4D2R9_HYDVU</name>
<evidence type="ECO:0000256" key="2">
    <source>
        <dbReference type="ARBA" id="ARBA00022448"/>
    </source>
</evidence>
<dbReference type="InterPro" id="IPR057366">
    <property type="entry name" value="TRPM-like"/>
</dbReference>
<evidence type="ECO:0000256" key="1">
    <source>
        <dbReference type="ARBA" id="ARBA00004141"/>
    </source>
</evidence>
<feature type="domain" description="Ion transport" evidence="9">
    <location>
        <begin position="747"/>
        <end position="982"/>
    </location>
</feature>
<gene>
    <name evidence="13" type="primary">LOC101239020</name>
</gene>
<comment type="subcellular location">
    <subcellularLocation>
        <location evidence="1">Membrane</location>
        <topology evidence="1">Multi-pass membrane protein</topology>
    </subcellularLocation>
</comment>
<feature type="transmembrane region" description="Helical" evidence="8">
    <location>
        <begin position="375"/>
        <end position="397"/>
    </location>
</feature>
<feature type="transmembrane region" description="Helical" evidence="8">
    <location>
        <begin position="808"/>
        <end position="826"/>
    </location>
</feature>
<dbReference type="Proteomes" id="UP001652625">
    <property type="component" value="Chromosome 12"/>
</dbReference>
<feature type="transmembrane region" description="Helical" evidence="8">
    <location>
        <begin position="838"/>
        <end position="856"/>
    </location>
</feature>
<dbReference type="RefSeq" id="XP_065668554.1">
    <property type="nucleotide sequence ID" value="XM_065812482.1"/>
</dbReference>
<feature type="domain" description="TRPM SLOG" evidence="10">
    <location>
        <begin position="33"/>
        <end position="288"/>
    </location>
</feature>
<evidence type="ECO:0000256" key="7">
    <source>
        <dbReference type="ARBA" id="ARBA00023303"/>
    </source>
</evidence>
<keyword evidence="5" id="KW-0406">Ion transport</keyword>
<feature type="transmembrane region" description="Helical" evidence="8">
    <location>
        <begin position="876"/>
        <end position="897"/>
    </location>
</feature>
<dbReference type="PANTHER" id="PTHR13800">
    <property type="entry name" value="TRANSIENT RECEPTOR POTENTIAL CATION CHANNEL, SUBFAMILY M, MEMBER 6"/>
    <property type="match status" value="1"/>
</dbReference>
<feature type="transmembrane region" description="Helical" evidence="8">
    <location>
        <begin position="1007"/>
        <end position="1026"/>
    </location>
</feature>
<dbReference type="PANTHER" id="PTHR13800:SF1">
    <property type="entry name" value="TRANSIENT RECEPTOR POTENTIAL CATION CHANNEL TRPM"/>
    <property type="match status" value="1"/>
</dbReference>
<evidence type="ECO:0000256" key="4">
    <source>
        <dbReference type="ARBA" id="ARBA00022989"/>
    </source>
</evidence>
<dbReference type="PRINTS" id="PR01097">
    <property type="entry name" value="TRNSRECEPTRP"/>
</dbReference>
<keyword evidence="13" id="KW-0675">Receptor</keyword>
<keyword evidence="2" id="KW-0813">Transport</keyword>
<evidence type="ECO:0000259" key="9">
    <source>
        <dbReference type="Pfam" id="PF00520"/>
    </source>
</evidence>
<organism evidence="12 13">
    <name type="scientific">Hydra vulgaris</name>
    <name type="common">Hydra</name>
    <name type="synonym">Hydra attenuata</name>
    <dbReference type="NCBI Taxonomy" id="6087"/>
    <lineage>
        <taxon>Eukaryota</taxon>
        <taxon>Metazoa</taxon>
        <taxon>Cnidaria</taxon>
        <taxon>Hydrozoa</taxon>
        <taxon>Hydroidolina</taxon>
        <taxon>Anthoathecata</taxon>
        <taxon>Aplanulata</taxon>
        <taxon>Hydridae</taxon>
        <taxon>Hydra</taxon>
    </lineage>
</organism>
<proteinExistence type="predicted"/>
<evidence type="ECO:0000256" key="8">
    <source>
        <dbReference type="SAM" id="Phobius"/>
    </source>
</evidence>
<evidence type="ECO:0000256" key="3">
    <source>
        <dbReference type="ARBA" id="ARBA00022692"/>
    </source>
</evidence>
<dbReference type="GeneID" id="101239020"/>
<dbReference type="InterPro" id="IPR041491">
    <property type="entry name" value="TRPM_SLOG"/>
</dbReference>
<feature type="transmembrane region" description="Helical" evidence="8">
    <location>
        <begin position="743"/>
        <end position="762"/>
    </location>
</feature>
<reference evidence="13" key="1">
    <citation type="submission" date="2025-08" db="UniProtKB">
        <authorList>
            <consortium name="RefSeq"/>
        </authorList>
    </citation>
    <scope>IDENTIFICATION</scope>
</reference>
<keyword evidence="3 8" id="KW-0812">Transmembrane</keyword>
<dbReference type="Pfam" id="PF18139">
    <property type="entry name" value="LSDAT_euk"/>
    <property type="match status" value="1"/>
</dbReference>
<dbReference type="InterPro" id="IPR002153">
    <property type="entry name" value="TRPC_channel"/>
</dbReference>
<accession>A0ABM4D2R9</accession>
<dbReference type="InterPro" id="IPR050927">
    <property type="entry name" value="TRPM"/>
</dbReference>
<evidence type="ECO:0000313" key="12">
    <source>
        <dbReference type="Proteomes" id="UP001652625"/>
    </source>
</evidence>
<feature type="domain" description="TRPM-like" evidence="11">
    <location>
        <begin position="353"/>
        <end position="605"/>
    </location>
</feature>
<evidence type="ECO:0000256" key="5">
    <source>
        <dbReference type="ARBA" id="ARBA00023065"/>
    </source>
</evidence>
<evidence type="ECO:0000259" key="10">
    <source>
        <dbReference type="Pfam" id="PF18139"/>
    </source>
</evidence>
<evidence type="ECO:0000313" key="13">
    <source>
        <dbReference type="RefSeq" id="XP_065668554.1"/>
    </source>
</evidence>
<dbReference type="Pfam" id="PF25508">
    <property type="entry name" value="TRPM2"/>
    <property type="match status" value="1"/>
</dbReference>
<evidence type="ECO:0000256" key="6">
    <source>
        <dbReference type="ARBA" id="ARBA00023136"/>
    </source>
</evidence>
<dbReference type="Pfam" id="PF00520">
    <property type="entry name" value="Ion_trans"/>
    <property type="match status" value="1"/>
</dbReference>
<sequence>METIIEEEMLNNVDIRKSYGKIHFTGGANRETAKFAKIDVNSKIEHIFDLFVKKWKLGQPRLVVSVTGSATSFTLNPELKNWFTVGILKIVGTPGTWVITGGTNSGIMKYVGETLQGFSKACIGIGAWGTIANTEKLRVVGEHVLYEVEYSLGSNVAFLDPNHTHHLLVDDGSFQSFGAELKLRSKLELYINKSGASSVLIALNGGPAMLSIVNDAVLNKQSVFIIVNSGRCADLIAFAYNNISDENLEKLSAETYFDVNILEQIGEFLPELDTEEKQLNGYKILMNCLENKRYITLLEMSEKSSLDEEILSSILSEEKSLFKQLLITLWWNQPEKAMDCISKVAKLASENEEIALKNAMVVALAVNRVDFVKLFLSYGINIQTLLTLNVLEFLYGYRYKVTQLKNKPNLLNFFNIVKDFKPALDNKTSEDLKIVINLLCSYENLDPYHVSISLKNVKEAIQKACYLFSNHEIDLFIKDKDYTAGHFSYPFKELFFLALVNNMHKMATYFWSFEEQSLAKAFFGREICKCFVRKAKEFDLPDNVVQRSKQKAEDFSKLCVDLLNQCYGTDRMLTEKLLTCSIIQNRNTTCLSLAVLAYHKDFVSHHAVQNLLNDVWTGYIKTNLTWFQYLFAIIFPPCISLLEFQENFTYTEIDSSENQCRIINCCSFLCKKKRSVYATCVNLEEQKKMHSARDEALHLSRSKSIFKNKKKEIKNTKEKPINQKISFINKVWNFYFHTPVVKFITNLFSYLIFLLLFAYVAMSDTKPLIEEWILAVYILSFTIEEINEINQEESLLIKGKFCNWWSSYWNRLDVLAILIFFIGFGLRFDERTSDVAHNIYAINAGMWVLRLLNVFYVNRMLGLYVVMISKMFLDMVYFLVILFVFLLAFGISTASILSPQDSEKHMFVQSIFRPYFNIYGELFIDRDAQTNKTRFGTDMTNNYAEPIVWILLGAYLLIANVLLLNLLIAIFNNTYQDVQSRAKQVWMFERYGLIREYANRPPLPPPFIILCHIYMVFNFLINLCLGKKQTRKKVLKSFLTEHQRQEINDFEKDCKSQLLTKNKNIRICCNITQ</sequence>
<evidence type="ECO:0000259" key="11">
    <source>
        <dbReference type="Pfam" id="PF25508"/>
    </source>
</evidence>
<keyword evidence="12" id="KW-1185">Reference proteome</keyword>
<keyword evidence="6 8" id="KW-0472">Membrane</keyword>
<feature type="transmembrane region" description="Helical" evidence="8">
    <location>
        <begin position="947"/>
        <end position="971"/>
    </location>
</feature>
<keyword evidence="4 8" id="KW-1133">Transmembrane helix</keyword>